<protein>
    <submittedName>
        <fullName evidence="2">Uncharacterized protein</fullName>
    </submittedName>
</protein>
<dbReference type="HOGENOM" id="CLU_015771_1_0_1"/>
<dbReference type="eggNOG" id="ENOG502SP01">
    <property type="taxonomic scope" value="Eukaryota"/>
</dbReference>
<sequence>MPLSTPAKGRKKDPIHFVNARPTSETERLRIQRLVRAHVGKWISDQTKDRSAATTTEFLEEGRASASSSASANRVNLSEIAPHYNAIDAVEFPLPSSSSPSVGSSRESPESTSSRSLSLSVRSSSHVGVVPMSSVSYTWDQEESDETTHEYGSDALVTQSTAQQGIDSSGSLFNGVIGADVLDPFHTYPSRHTPRAIDACRRYMFEVLWPNLTPPTPGGPGVSAVGSWFPLSMTDPTLFAAFLFGTLSHQRCQWINGRIPDGAFRPEDQRLLQESEYETIKLINDALNDPNRALSDAIVLSVMCMGHNIADDNDRRRSGTTPFNPPLTRLQWLDVYASLPPNLVHLQGLVELVRMRGGLKNIRLPGAGPIMSFSAILTASYLLSAPIFPYMPLYELRQSLTLQELLGYTPLDVELGFGRLCQIGFTAEMADVFQALRVYTNIVIEHMKHSQPNPDLSLLCDQRNLVQQHLLTLPPAQNIPTCFAHPHHKPIYEACRLAALTYSVGVTFPLPSQSTPLARLGRLIQEVLHTPDAASIWSHPHAQLALLWVLTLGGIAATNQPERDWFVRTLGQAAAHAQVYAWSDLKRVLEFMLWYDVACDQAGYTLWAEVEQTFVRHV</sequence>
<dbReference type="OrthoDB" id="3469466at2759"/>
<dbReference type="PANTHER" id="PTHR37540:SF5">
    <property type="entry name" value="TRANSCRIPTION FACTOR DOMAIN-CONTAINING PROTEIN"/>
    <property type="match status" value="1"/>
</dbReference>
<reference evidence="2 3" key="1">
    <citation type="journal article" date="2008" name="PLoS Genet.">
        <title>Genomic islands in the pathogenic filamentous fungus Aspergillus fumigatus.</title>
        <authorList>
            <person name="Fedorova N.D."/>
            <person name="Khaldi N."/>
            <person name="Joardar V.S."/>
            <person name="Maiti R."/>
            <person name="Amedeo P."/>
            <person name="Anderson M.J."/>
            <person name="Crabtree J."/>
            <person name="Silva J.C."/>
            <person name="Badger J.H."/>
            <person name="Albarraq A."/>
            <person name="Angiuoli S."/>
            <person name="Bussey H."/>
            <person name="Bowyer P."/>
            <person name="Cotty P.J."/>
            <person name="Dyer P.S."/>
            <person name="Egan A."/>
            <person name="Galens K."/>
            <person name="Fraser-Liggett C.M."/>
            <person name="Haas B.J."/>
            <person name="Inman J.M."/>
            <person name="Kent R."/>
            <person name="Lemieux S."/>
            <person name="Malavazi I."/>
            <person name="Orvis J."/>
            <person name="Roemer T."/>
            <person name="Ronning C.M."/>
            <person name="Sundaram J.P."/>
            <person name="Sutton G."/>
            <person name="Turner G."/>
            <person name="Venter J.C."/>
            <person name="White O.R."/>
            <person name="Whitty B.R."/>
            <person name="Youngman P."/>
            <person name="Wolfe K.H."/>
            <person name="Goldman G.H."/>
            <person name="Wortman J.R."/>
            <person name="Jiang B."/>
            <person name="Denning D.W."/>
            <person name="Nierman W.C."/>
        </authorList>
    </citation>
    <scope>NUCLEOTIDE SEQUENCE [LARGE SCALE GENOMIC DNA]</scope>
    <source>
        <strain evidence="3">ATCC 1007 / CBS 513.65 / DSM 816 / NCTC 3887 / NRRL 1</strain>
    </source>
</reference>
<dbReference type="VEuPathDB" id="FungiDB:ACLA_065880"/>
<evidence type="ECO:0000313" key="3">
    <source>
        <dbReference type="Proteomes" id="UP000006701"/>
    </source>
</evidence>
<evidence type="ECO:0000313" key="2">
    <source>
        <dbReference type="EMBL" id="EAW10954.1"/>
    </source>
</evidence>
<dbReference type="OMA" id="WINGRIP"/>
<dbReference type="Proteomes" id="UP000006701">
    <property type="component" value="Unassembled WGS sequence"/>
</dbReference>
<dbReference type="RefSeq" id="XP_001272380.1">
    <property type="nucleotide sequence ID" value="XM_001272379.1"/>
</dbReference>
<evidence type="ECO:0000256" key="1">
    <source>
        <dbReference type="SAM" id="MobiDB-lite"/>
    </source>
</evidence>
<organism evidence="2 3">
    <name type="scientific">Aspergillus clavatus (strain ATCC 1007 / CBS 513.65 / DSM 816 / NCTC 3887 / NRRL 1 / QM 1276 / 107)</name>
    <dbReference type="NCBI Taxonomy" id="344612"/>
    <lineage>
        <taxon>Eukaryota</taxon>
        <taxon>Fungi</taxon>
        <taxon>Dikarya</taxon>
        <taxon>Ascomycota</taxon>
        <taxon>Pezizomycotina</taxon>
        <taxon>Eurotiomycetes</taxon>
        <taxon>Eurotiomycetidae</taxon>
        <taxon>Eurotiales</taxon>
        <taxon>Aspergillaceae</taxon>
        <taxon>Aspergillus</taxon>
        <taxon>Aspergillus subgen. Fumigati</taxon>
    </lineage>
</organism>
<gene>
    <name evidence="2" type="ORF">ACLA_065880</name>
</gene>
<dbReference type="PANTHER" id="PTHR37540">
    <property type="entry name" value="TRANSCRIPTION FACTOR (ACR-2), PUTATIVE-RELATED-RELATED"/>
    <property type="match status" value="1"/>
</dbReference>
<feature type="region of interest" description="Disordered" evidence="1">
    <location>
        <begin position="1"/>
        <end position="24"/>
    </location>
</feature>
<proteinExistence type="predicted"/>
<feature type="region of interest" description="Disordered" evidence="1">
    <location>
        <begin position="94"/>
        <end position="120"/>
    </location>
</feature>
<accession>A1CG74</accession>
<dbReference type="KEGG" id="act:ACLA_065880"/>
<dbReference type="GeneID" id="4704559"/>
<name>A1CG74_ASPCL</name>
<keyword evidence="3" id="KW-1185">Reference proteome</keyword>
<dbReference type="AlphaFoldDB" id="A1CG74"/>
<dbReference type="EMBL" id="DS027053">
    <property type="protein sequence ID" value="EAW10954.1"/>
    <property type="molecule type" value="Genomic_DNA"/>
</dbReference>